<evidence type="ECO:0000313" key="3">
    <source>
        <dbReference type="Proteomes" id="UP000189670"/>
    </source>
</evidence>
<organism evidence="2 3">
    <name type="scientific">Candidatus Magnetoglobus multicellularis str. Araruama</name>
    <dbReference type="NCBI Taxonomy" id="890399"/>
    <lineage>
        <taxon>Bacteria</taxon>
        <taxon>Pseudomonadati</taxon>
        <taxon>Thermodesulfobacteriota</taxon>
        <taxon>Desulfobacteria</taxon>
        <taxon>Desulfobacterales</taxon>
        <taxon>Desulfobacteraceae</taxon>
        <taxon>Candidatus Magnetoglobus</taxon>
    </lineage>
</organism>
<evidence type="ECO:0000313" key="2">
    <source>
        <dbReference type="EMBL" id="ETR65301.1"/>
    </source>
</evidence>
<comment type="caution">
    <text evidence="2">The sequence shown here is derived from an EMBL/GenBank/DDBJ whole genome shotgun (WGS) entry which is preliminary data.</text>
</comment>
<reference evidence="3" key="1">
    <citation type="submission" date="2012-11" db="EMBL/GenBank/DDBJ databases">
        <authorList>
            <person name="Lucero-Rivera Y.E."/>
            <person name="Tovar-Ramirez D."/>
        </authorList>
    </citation>
    <scope>NUCLEOTIDE SEQUENCE [LARGE SCALE GENOMIC DNA]</scope>
    <source>
        <strain evidence="3">Araruama</strain>
    </source>
</reference>
<protein>
    <submittedName>
        <fullName evidence="2">Uncharacterized protein</fullName>
    </submittedName>
</protein>
<dbReference type="Proteomes" id="UP000189670">
    <property type="component" value="Unassembled WGS sequence"/>
</dbReference>
<keyword evidence="1" id="KW-0472">Membrane</keyword>
<name>A0A1V1NRV6_9BACT</name>
<feature type="transmembrane region" description="Helical" evidence="1">
    <location>
        <begin position="86"/>
        <end position="107"/>
    </location>
</feature>
<evidence type="ECO:0000256" key="1">
    <source>
        <dbReference type="SAM" id="Phobius"/>
    </source>
</evidence>
<dbReference type="AlphaFoldDB" id="A0A1V1NRV6"/>
<keyword evidence="1" id="KW-1133">Transmembrane helix</keyword>
<feature type="transmembrane region" description="Helical" evidence="1">
    <location>
        <begin position="149"/>
        <end position="166"/>
    </location>
</feature>
<sequence length="229" mass="25727">MFLFWAVKKITPTDGGQAIILDMLCPCMRTMQWSVPNMMTTEPPTAVPFIFINTANPAGSKFLKSLLRMPVPVIILAVQSQWIKTISLLVLIMTTTAIQIRAVPIYLNAMETNGFRKQKFMPVTMRPVIILVVQFLYRVNGRSSAHHMMIIPILIREVFIFSDVMVRPGHNLQNSMPVTRLAVTILAVQSPFLAIMPLLVHIKMTTMAVPAVRPIFFTGMVPPGPNRQN</sequence>
<gene>
    <name evidence="2" type="ORF">OMM_06089</name>
</gene>
<dbReference type="EMBL" id="ATBP01002965">
    <property type="protein sequence ID" value="ETR65301.1"/>
    <property type="molecule type" value="Genomic_DNA"/>
</dbReference>
<feature type="transmembrane region" description="Helical" evidence="1">
    <location>
        <begin position="178"/>
        <end position="200"/>
    </location>
</feature>
<proteinExistence type="predicted"/>
<feature type="transmembrane region" description="Helical" evidence="1">
    <location>
        <begin position="119"/>
        <end position="137"/>
    </location>
</feature>
<accession>A0A1V1NRV6</accession>
<keyword evidence="1" id="KW-0812">Transmembrane</keyword>